<organism evidence="1 2">
    <name type="scientific">Amorphotheca resinae ATCC 22711</name>
    <dbReference type="NCBI Taxonomy" id="857342"/>
    <lineage>
        <taxon>Eukaryota</taxon>
        <taxon>Fungi</taxon>
        <taxon>Dikarya</taxon>
        <taxon>Ascomycota</taxon>
        <taxon>Pezizomycotina</taxon>
        <taxon>Leotiomycetes</taxon>
        <taxon>Helotiales</taxon>
        <taxon>Amorphothecaceae</taxon>
        <taxon>Amorphotheca</taxon>
    </lineage>
</organism>
<dbReference type="InParanoid" id="A0A2T3ASG8"/>
<evidence type="ECO:0000313" key="2">
    <source>
        <dbReference type="Proteomes" id="UP000241818"/>
    </source>
</evidence>
<proteinExistence type="predicted"/>
<keyword evidence="2" id="KW-1185">Reference proteome</keyword>
<gene>
    <name evidence="1" type="ORF">M430DRAFT_185474</name>
</gene>
<dbReference type="GeneID" id="36571975"/>
<accession>A0A2T3ASG8</accession>
<reference evidence="1 2" key="1">
    <citation type="journal article" date="2018" name="New Phytol.">
        <title>Comparative genomics and transcriptomics depict ericoid mycorrhizal fungi as versatile saprotrophs and plant mutualists.</title>
        <authorList>
            <person name="Martino E."/>
            <person name="Morin E."/>
            <person name="Grelet G.A."/>
            <person name="Kuo A."/>
            <person name="Kohler A."/>
            <person name="Daghino S."/>
            <person name="Barry K.W."/>
            <person name="Cichocki N."/>
            <person name="Clum A."/>
            <person name="Dockter R.B."/>
            <person name="Hainaut M."/>
            <person name="Kuo R.C."/>
            <person name="LaButti K."/>
            <person name="Lindahl B.D."/>
            <person name="Lindquist E.A."/>
            <person name="Lipzen A."/>
            <person name="Khouja H.R."/>
            <person name="Magnuson J."/>
            <person name="Murat C."/>
            <person name="Ohm R.A."/>
            <person name="Singer S.W."/>
            <person name="Spatafora J.W."/>
            <person name="Wang M."/>
            <person name="Veneault-Fourrey C."/>
            <person name="Henrissat B."/>
            <person name="Grigoriev I.V."/>
            <person name="Martin F.M."/>
            <person name="Perotto S."/>
        </authorList>
    </citation>
    <scope>NUCLEOTIDE SEQUENCE [LARGE SCALE GENOMIC DNA]</scope>
    <source>
        <strain evidence="1 2">ATCC 22711</strain>
    </source>
</reference>
<name>A0A2T3ASG8_AMORE</name>
<evidence type="ECO:0000313" key="1">
    <source>
        <dbReference type="EMBL" id="PSS09320.1"/>
    </source>
</evidence>
<protein>
    <submittedName>
        <fullName evidence="1">Uncharacterized protein</fullName>
    </submittedName>
</protein>
<dbReference type="Proteomes" id="UP000241818">
    <property type="component" value="Unassembled WGS sequence"/>
</dbReference>
<dbReference type="EMBL" id="KZ679017">
    <property type="protein sequence ID" value="PSS09320.1"/>
    <property type="molecule type" value="Genomic_DNA"/>
</dbReference>
<dbReference type="AlphaFoldDB" id="A0A2T3ASG8"/>
<sequence length="75" mass="8462">MVELAGLHAAHIFPVARQARWNANSYATWISDTSPGLNDEPPLLEGTGRRYRGFILGCLRHCYGEEAWLLCVLIY</sequence>
<dbReference type="RefSeq" id="XP_024717618.1">
    <property type="nucleotide sequence ID" value="XM_024863894.1"/>
</dbReference>